<dbReference type="Proteomes" id="UP000254545">
    <property type="component" value="Unassembled WGS sequence"/>
</dbReference>
<protein>
    <submittedName>
        <fullName evidence="2">Uncharacterized protein</fullName>
    </submittedName>
</protein>
<dbReference type="EMBL" id="UGKR01000003">
    <property type="protein sequence ID" value="STS91336.1"/>
    <property type="molecule type" value="Genomic_DNA"/>
</dbReference>
<proteinExistence type="predicted"/>
<feature type="region of interest" description="Disordered" evidence="1">
    <location>
        <begin position="69"/>
        <end position="91"/>
    </location>
</feature>
<evidence type="ECO:0000313" key="2">
    <source>
        <dbReference type="EMBL" id="STS91336.1"/>
    </source>
</evidence>
<evidence type="ECO:0000313" key="3">
    <source>
        <dbReference type="Proteomes" id="UP000254545"/>
    </source>
</evidence>
<dbReference type="RefSeq" id="WP_131028782.1">
    <property type="nucleotide sequence ID" value="NZ_BIHE01000001.1"/>
</dbReference>
<sequence>MQKVTAIELIMKLLIHSILLSALCLYATQVMAFQSTSPELPFSTEQPVRSEQQIQQYVYSEQHEPLQTTPLGNCHASPVPGCNYPSEAEKE</sequence>
<organism evidence="2 3">
    <name type="scientific">Klebsiella variicola</name>
    <dbReference type="NCBI Taxonomy" id="244366"/>
    <lineage>
        <taxon>Bacteria</taxon>
        <taxon>Pseudomonadati</taxon>
        <taxon>Pseudomonadota</taxon>
        <taxon>Gammaproteobacteria</taxon>
        <taxon>Enterobacterales</taxon>
        <taxon>Enterobacteriaceae</taxon>
        <taxon>Klebsiella/Raoultella group</taxon>
        <taxon>Klebsiella</taxon>
        <taxon>Klebsiella pneumoniae complex</taxon>
    </lineage>
</organism>
<name>A0A7H4MLY6_KLEVA</name>
<reference evidence="2 3" key="1">
    <citation type="submission" date="2018-06" db="EMBL/GenBank/DDBJ databases">
        <authorList>
            <consortium name="Pathogen Informatics"/>
            <person name="Doyle S."/>
        </authorList>
    </citation>
    <scope>NUCLEOTIDE SEQUENCE [LARGE SCALE GENOMIC DNA]</scope>
    <source>
        <strain evidence="2 3">NCTC9177</strain>
    </source>
</reference>
<accession>A0A7H4MLY6</accession>
<gene>
    <name evidence="2" type="ORF">NCTC9177_05242</name>
</gene>
<comment type="caution">
    <text evidence="2">The sequence shown here is derived from an EMBL/GenBank/DDBJ whole genome shotgun (WGS) entry which is preliminary data.</text>
</comment>
<evidence type="ECO:0000256" key="1">
    <source>
        <dbReference type="SAM" id="MobiDB-lite"/>
    </source>
</evidence>
<dbReference type="AlphaFoldDB" id="A0A7H4MLY6"/>